<name>A0A7L7LF62_9BACT</name>
<organism evidence="1 2">
    <name type="scientific">Adhaeribacter radiodurans</name>
    <dbReference type="NCBI Taxonomy" id="2745197"/>
    <lineage>
        <taxon>Bacteria</taxon>
        <taxon>Pseudomonadati</taxon>
        <taxon>Bacteroidota</taxon>
        <taxon>Cytophagia</taxon>
        <taxon>Cytophagales</taxon>
        <taxon>Hymenobacteraceae</taxon>
        <taxon>Adhaeribacter</taxon>
    </lineage>
</organism>
<reference evidence="1 2" key="1">
    <citation type="submission" date="2020-08" db="EMBL/GenBank/DDBJ databases">
        <title>Adhaeribacter dokdonensis sp. nov., isolated from the rhizosphere of Elymus tsukushiensis, a plant native to the Dokdo Islands, Republic of Korea.</title>
        <authorList>
            <person name="Ghim S.Y."/>
        </authorList>
    </citation>
    <scope>NUCLEOTIDE SEQUENCE [LARGE SCALE GENOMIC DNA]</scope>
    <source>
        <strain evidence="1 2">KUDC8001</strain>
    </source>
</reference>
<dbReference type="RefSeq" id="WP_182413574.1">
    <property type="nucleotide sequence ID" value="NZ_CP055153.1"/>
</dbReference>
<dbReference type="AlphaFoldDB" id="A0A7L7LF62"/>
<dbReference type="Proteomes" id="UP000514509">
    <property type="component" value="Chromosome"/>
</dbReference>
<protein>
    <recommendedName>
        <fullName evidence="3">SH3 domain-containing protein</fullName>
    </recommendedName>
</protein>
<dbReference type="KEGG" id="add:HUW48_25300"/>
<evidence type="ECO:0000313" key="2">
    <source>
        <dbReference type="Proteomes" id="UP000514509"/>
    </source>
</evidence>
<accession>A0A7L7LF62</accession>
<dbReference type="EMBL" id="CP055153">
    <property type="protein sequence ID" value="QMU31135.1"/>
    <property type="molecule type" value="Genomic_DNA"/>
</dbReference>
<gene>
    <name evidence="1" type="ORF">HUW48_25300</name>
</gene>
<proteinExistence type="predicted"/>
<evidence type="ECO:0000313" key="1">
    <source>
        <dbReference type="EMBL" id="QMU31135.1"/>
    </source>
</evidence>
<sequence>MKNIFAHILLFAVAVSCQSGVEQKSGTHTPTEKQLVIIATIEEKLYDRPTVNGFAITMVEPQEILQVTDTTNYFFYKVKLQRAKEMKEGYILKAAFVGKPTLVSLDSLQAVK</sequence>
<dbReference type="PROSITE" id="PS51257">
    <property type="entry name" value="PROKAR_LIPOPROTEIN"/>
    <property type="match status" value="1"/>
</dbReference>
<keyword evidence="2" id="KW-1185">Reference proteome</keyword>
<evidence type="ECO:0008006" key="3">
    <source>
        <dbReference type="Google" id="ProtNLM"/>
    </source>
</evidence>